<dbReference type="AlphaFoldDB" id="A0A7R9AT20"/>
<protein>
    <submittedName>
        <fullName evidence="1">Uncharacterized protein</fullName>
    </submittedName>
</protein>
<sequence>MILRNPESNRPLGYRLVSRRPCPATGMCEEMKRELIPLFVNIFSALIAGRSFLERLMDEVELYSRDEETDACDSAVITKLIKNFRSHKDILNISNSLFYHKELKPPNWLDKTSGRTGQPSPGATNIEAPCRDFGRVDLIQTDPSFLHSSIERAPELMCTSMREEYFSTLKSRQHQTLHYPQFTVTVNYAF</sequence>
<evidence type="ECO:0000313" key="1">
    <source>
        <dbReference type="EMBL" id="CAD7259928.1"/>
    </source>
</evidence>
<gene>
    <name evidence="1" type="ORF">TSIB3V08_LOCUS4121</name>
</gene>
<accession>A0A7R9AT20</accession>
<dbReference type="EMBL" id="OC001445">
    <property type="protein sequence ID" value="CAD7259928.1"/>
    <property type="molecule type" value="Genomic_DNA"/>
</dbReference>
<proteinExistence type="predicted"/>
<reference evidence="1" key="1">
    <citation type="submission" date="2020-11" db="EMBL/GenBank/DDBJ databases">
        <authorList>
            <person name="Tran Van P."/>
        </authorList>
    </citation>
    <scope>NUCLEOTIDE SEQUENCE</scope>
</reference>
<name>A0A7R9AT20_TIMSH</name>
<organism evidence="1">
    <name type="scientific">Timema shepardi</name>
    <name type="common">Walking stick</name>
    <dbReference type="NCBI Taxonomy" id="629360"/>
    <lineage>
        <taxon>Eukaryota</taxon>
        <taxon>Metazoa</taxon>
        <taxon>Ecdysozoa</taxon>
        <taxon>Arthropoda</taxon>
        <taxon>Hexapoda</taxon>
        <taxon>Insecta</taxon>
        <taxon>Pterygota</taxon>
        <taxon>Neoptera</taxon>
        <taxon>Polyneoptera</taxon>
        <taxon>Phasmatodea</taxon>
        <taxon>Timematodea</taxon>
        <taxon>Timematoidea</taxon>
        <taxon>Timematidae</taxon>
        <taxon>Timema</taxon>
    </lineage>
</organism>